<proteinExistence type="predicted"/>
<reference evidence="2 3" key="1">
    <citation type="submission" date="2021-06" db="EMBL/GenBank/DDBJ databases">
        <title>Actinoplanes lichenicola sp. nov., and Actinoplanes ovalisporus sp. nov., isolated from lichen in Thailand.</title>
        <authorList>
            <person name="Saeng-In P."/>
            <person name="Kanchanasin P."/>
            <person name="Yuki M."/>
            <person name="Kudo T."/>
            <person name="Ohkuma M."/>
            <person name="Phongsopitanun W."/>
            <person name="Tanasupawat S."/>
        </authorList>
    </citation>
    <scope>NUCLEOTIDE SEQUENCE [LARGE SCALE GENOMIC DNA]</scope>
    <source>
        <strain evidence="2 3">NBRC 110975</strain>
    </source>
</reference>
<dbReference type="Proteomes" id="UP001519654">
    <property type="component" value="Unassembled WGS sequence"/>
</dbReference>
<accession>A0ABS5Z2M2</accession>
<evidence type="ECO:0000313" key="2">
    <source>
        <dbReference type="EMBL" id="MBU2669183.1"/>
    </source>
</evidence>
<dbReference type="EMBL" id="JAHKKG010000013">
    <property type="protein sequence ID" value="MBU2669183.1"/>
    <property type="molecule type" value="Genomic_DNA"/>
</dbReference>
<protein>
    <submittedName>
        <fullName evidence="2">Integrase</fullName>
    </submittedName>
</protein>
<sequence length="156" mass="17545">MRIRLRHLRIGARVFAWRAEISHVRGSGDCHRCIRVRIWGDGRTSRALQADLLSLAWPAPWGACATDGAYPTSDDVRAIIEYALGHSWRPDQRGGTFVLSERDHAARFRRPGFLLTDRLRTPDGEDPTLRVIAAHESAHGSPHKSRLLEPPNEAAR</sequence>
<keyword evidence="3" id="KW-1185">Reference proteome</keyword>
<feature type="region of interest" description="Disordered" evidence="1">
    <location>
        <begin position="136"/>
        <end position="156"/>
    </location>
</feature>
<evidence type="ECO:0000256" key="1">
    <source>
        <dbReference type="SAM" id="MobiDB-lite"/>
    </source>
</evidence>
<gene>
    <name evidence="2" type="ORF">KOI35_37290</name>
</gene>
<evidence type="ECO:0000313" key="3">
    <source>
        <dbReference type="Proteomes" id="UP001519654"/>
    </source>
</evidence>
<comment type="caution">
    <text evidence="2">The sequence shown here is derived from an EMBL/GenBank/DDBJ whole genome shotgun (WGS) entry which is preliminary data.</text>
</comment>
<name>A0ABS5Z2M2_9ACTN</name>
<organism evidence="2 3">
    <name type="scientific">Paractinoplanes bogorensis</name>
    <dbReference type="NCBI Taxonomy" id="1610840"/>
    <lineage>
        <taxon>Bacteria</taxon>
        <taxon>Bacillati</taxon>
        <taxon>Actinomycetota</taxon>
        <taxon>Actinomycetes</taxon>
        <taxon>Micromonosporales</taxon>
        <taxon>Micromonosporaceae</taxon>
        <taxon>Paractinoplanes</taxon>
    </lineage>
</organism>
<dbReference type="RefSeq" id="WP_215793438.1">
    <property type="nucleotide sequence ID" value="NZ_JAHKKG010000013.1"/>
</dbReference>